<evidence type="ECO:0000256" key="1">
    <source>
        <dbReference type="SAM" id="Coils"/>
    </source>
</evidence>
<gene>
    <name evidence="3" type="ORF">EJA19_12655</name>
</gene>
<dbReference type="OrthoDB" id="9182727at2"/>
<dbReference type="Pfam" id="PF18476">
    <property type="entry name" value="PIN_8"/>
    <property type="match status" value="1"/>
</dbReference>
<protein>
    <recommendedName>
        <fullName evidence="2">PIN like domain-containing protein</fullName>
    </recommendedName>
</protein>
<proteinExistence type="predicted"/>
<evidence type="ECO:0000313" key="3">
    <source>
        <dbReference type="EMBL" id="RSK38132.1"/>
    </source>
</evidence>
<sequence length="405" mass="49009">MKDFFPGYSRKSEAEIKNIWQNGIILFDTNVLLNLYRYSKSTRETIVNLIGKFKDQIWLPHQAALEYNKNRYEVIADQEKTYKEFTEKIIQIQKDLQTTSKPPFLSEKVHSELNEVFEKVNSEVEDSITKYCDYLKEDPIYKDLGSLFENRITEAFEEKELSKIYEEGEERFKNKVPPGYEDEKNKSGNRKYGDLVLWKQVMAKAKELGKPVLLVTDERKTDWWWKIKDGRNMGPRHELVAEIRKEANVDFHMYSSERFLSYGQTFLEEQINEKALKEIQAMKKAEMEHIRMLKRRQEREKERNLAIHDQLSFIRHRYETLSERLKEIEQQQEDLMIDAQDNMEVQEYIHNLSIHKAELEQEMEHLREQLINHDRIEFDRSDKDIRRRKVLDYEKFLEYKKRRKE</sequence>
<dbReference type="RefSeq" id="WP_125468747.1">
    <property type="nucleotide sequence ID" value="NZ_RWBG01000007.1"/>
</dbReference>
<dbReference type="AlphaFoldDB" id="A0A428JV94"/>
<feature type="coiled-coil region" evidence="1">
    <location>
        <begin position="311"/>
        <end position="376"/>
    </location>
</feature>
<evidence type="ECO:0000259" key="2">
    <source>
        <dbReference type="Pfam" id="PF18476"/>
    </source>
</evidence>
<accession>A0A428JV94</accession>
<keyword evidence="4" id="KW-1185">Reference proteome</keyword>
<reference evidence="3 4" key="1">
    <citation type="submission" date="2018-12" db="EMBL/GenBank/DDBJ databases">
        <title>Mangrovimonas spongiae sp. nov., a novel member of the genus Mangrovimonas isolated from marine sponge.</title>
        <authorList>
            <person name="Zhuang L."/>
            <person name="Luo L."/>
        </authorList>
    </citation>
    <scope>NUCLEOTIDE SEQUENCE [LARGE SCALE GENOMIC DNA]</scope>
    <source>
        <strain evidence="3 4">HN-E26</strain>
    </source>
</reference>
<dbReference type="Proteomes" id="UP000270620">
    <property type="component" value="Unassembled WGS sequence"/>
</dbReference>
<comment type="caution">
    <text evidence="3">The sequence shown here is derived from an EMBL/GenBank/DDBJ whole genome shotgun (WGS) entry which is preliminary data.</text>
</comment>
<name>A0A428JV94_9FLAO</name>
<evidence type="ECO:0000313" key="4">
    <source>
        <dbReference type="Proteomes" id="UP000270620"/>
    </source>
</evidence>
<dbReference type="InterPro" id="IPR041578">
    <property type="entry name" value="PIN_8"/>
</dbReference>
<organism evidence="3 4">
    <name type="scientific">Mangrovimonas spongiae</name>
    <dbReference type="NCBI Taxonomy" id="2494697"/>
    <lineage>
        <taxon>Bacteria</taxon>
        <taxon>Pseudomonadati</taxon>
        <taxon>Bacteroidota</taxon>
        <taxon>Flavobacteriia</taxon>
        <taxon>Flavobacteriales</taxon>
        <taxon>Flavobacteriaceae</taxon>
        <taxon>Mangrovimonas</taxon>
    </lineage>
</organism>
<dbReference type="EMBL" id="RWBG01000007">
    <property type="protein sequence ID" value="RSK38132.1"/>
    <property type="molecule type" value="Genomic_DNA"/>
</dbReference>
<keyword evidence="1" id="KW-0175">Coiled coil</keyword>
<feature type="domain" description="PIN like" evidence="2">
    <location>
        <begin position="24"/>
        <end position="239"/>
    </location>
</feature>